<protein>
    <submittedName>
        <fullName evidence="5">Secreted beta-glucosidase sun1</fullName>
    </submittedName>
</protein>
<evidence type="ECO:0000256" key="3">
    <source>
        <dbReference type="ARBA" id="ARBA00022691"/>
    </source>
</evidence>
<comment type="caution">
    <text evidence="5">The sequence shown here is derived from an EMBL/GenBank/DDBJ whole genome shotgun (WGS) entry which is preliminary data.</text>
</comment>
<evidence type="ECO:0000256" key="2">
    <source>
        <dbReference type="ARBA" id="ARBA00022679"/>
    </source>
</evidence>
<keyword evidence="2" id="KW-0808">Transferase</keyword>
<gene>
    <name evidence="5" type="primary">SUN1</name>
    <name evidence="5" type="ORF">Ciccas_004871</name>
</gene>
<dbReference type="InterPro" id="IPR028564">
    <property type="entry name" value="MT_TRM10-typ"/>
</dbReference>
<evidence type="ECO:0000313" key="5">
    <source>
        <dbReference type="EMBL" id="KAL3316478.1"/>
    </source>
</evidence>
<reference evidence="5 6" key="1">
    <citation type="submission" date="2024-11" db="EMBL/GenBank/DDBJ databases">
        <title>Adaptive evolution of stress response genes in parasites aligns with host niche diversity.</title>
        <authorList>
            <person name="Hahn C."/>
            <person name="Resl P."/>
        </authorList>
    </citation>
    <scope>NUCLEOTIDE SEQUENCE [LARGE SCALE GENOMIC DNA]</scope>
    <source>
        <strain evidence="5">EGGRZ-B1_66</strain>
        <tissue evidence="5">Body</tissue>
    </source>
</reference>
<dbReference type="Proteomes" id="UP001626550">
    <property type="component" value="Unassembled WGS sequence"/>
</dbReference>
<dbReference type="PANTHER" id="PTHR13563:SF5">
    <property type="entry name" value="TRNA METHYLTRANSFERASE 10 HOMOLOG C"/>
    <property type="match status" value="1"/>
</dbReference>
<dbReference type="GO" id="GO:0032259">
    <property type="term" value="P:methylation"/>
    <property type="evidence" value="ECO:0007669"/>
    <property type="project" value="UniProtKB-KW"/>
</dbReference>
<evidence type="ECO:0000313" key="6">
    <source>
        <dbReference type="Proteomes" id="UP001626550"/>
    </source>
</evidence>
<dbReference type="InterPro" id="IPR007356">
    <property type="entry name" value="tRNA_m1G_MeTrfase_euk"/>
</dbReference>
<evidence type="ECO:0000259" key="4">
    <source>
        <dbReference type="PROSITE" id="PS51675"/>
    </source>
</evidence>
<feature type="domain" description="SAM-dependent MTase TRM10-type" evidence="4">
    <location>
        <begin position="145"/>
        <end position="348"/>
    </location>
</feature>
<keyword evidence="3" id="KW-0949">S-adenosyl-L-methionine</keyword>
<dbReference type="InterPro" id="IPR038459">
    <property type="entry name" value="MT_TRM10-typ_sf"/>
</dbReference>
<name>A0ABD2QA89_9PLAT</name>
<keyword evidence="6" id="KW-1185">Reference proteome</keyword>
<evidence type="ECO:0000256" key="1">
    <source>
        <dbReference type="ARBA" id="ARBA00022603"/>
    </source>
</evidence>
<dbReference type="EMBL" id="JBJKFK010000534">
    <property type="protein sequence ID" value="KAL3316478.1"/>
    <property type="molecule type" value="Genomic_DNA"/>
</dbReference>
<organism evidence="5 6">
    <name type="scientific">Cichlidogyrus casuarinus</name>
    <dbReference type="NCBI Taxonomy" id="1844966"/>
    <lineage>
        <taxon>Eukaryota</taxon>
        <taxon>Metazoa</taxon>
        <taxon>Spiralia</taxon>
        <taxon>Lophotrochozoa</taxon>
        <taxon>Platyhelminthes</taxon>
        <taxon>Monogenea</taxon>
        <taxon>Monopisthocotylea</taxon>
        <taxon>Dactylogyridea</taxon>
        <taxon>Ancyrocephalidae</taxon>
        <taxon>Cichlidogyrus</taxon>
    </lineage>
</organism>
<dbReference type="PANTHER" id="PTHR13563">
    <property type="entry name" value="TRNA (GUANINE-9-) METHYLTRANSFERASE"/>
    <property type="match status" value="1"/>
</dbReference>
<dbReference type="Gene3D" id="3.40.1280.30">
    <property type="match status" value="1"/>
</dbReference>
<sequence>MFKFVRRFLPLIRDKNIRFASENRLPHFLTDRSVPPSQILANLDEPNQIQLQLIKTEYEQLREQGDSVPSELRDDDWLQLLSLPGFNARYRFHQVLVKREHRKKKKDPELLTQREDTRTNEEVYEENTLLRRIDKKACNFHNDSVLSADMRNLECAQAVVFDHSYGDHMGLREIISLSTQIKAIYYANRTSLTPFHMILANLAMKSNEYYYLKKKMPENCELTNYYWSVEEDTLGELIKSHPSLQDRQVYYLSPHVNETFEQGEWDDSAAFVIGSYLDLNNKKVSHVKGRLPGVKLRCLPVSWFIRGTSSAHAFDLQTVFNILLAVKQSGGDWQTAILQNIPSRFLLREDNHISHDIFDKIRSL</sequence>
<accession>A0ABD2QA89</accession>
<keyword evidence="1" id="KW-0489">Methyltransferase</keyword>
<dbReference type="AlphaFoldDB" id="A0ABD2QA89"/>
<dbReference type="PROSITE" id="PS51675">
    <property type="entry name" value="SAM_MT_TRM10"/>
    <property type="match status" value="1"/>
</dbReference>
<proteinExistence type="predicted"/>
<dbReference type="GO" id="GO:0008168">
    <property type="term" value="F:methyltransferase activity"/>
    <property type="evidence" value="ECO:0007669"/>
    <property type="project" value="UniProtKB-KW"/>
</dbReference>